<keyword evidence="1" id="KW-0175">Coiled coil</keyword>
<evidence type="ECO:0000313" key="4">
    <source>
        <dbReference type="EMBL" id="CAE6745721.1"/>
    </source>
</evidence>
<comment type="caution">
    <text evidence="4">The sequence shown here is derived from an EMBL/GenBank/DDBJ whole genome shotgun (WGS) entry which is preliminary data.</text>
</comment>
<organism evidence="4 5">
    <name type="scientific">Paraburkholderia nemoris</name>
    <dbReference type="NCBI Taxonomy" id="2793076"/>
    <lineage>
        <taxon>Bacteria</taxon>
        <taxon>Pseudomonadati</taxon>
        <taxon>Pseudomonadota</taxon>
        <taxon>Betaproteobacteria</taxon>
        <taxon>Burkholderiales</taxon>
        <taxon>Burkholderiaceae</taxon>
        <taxon>Paraburkholderia</taxon>
    </lineage>
</organism>
<accession>A0ABM8RCN3</accession>
<dbReference type="EMBL" id="CAJNBH010000007">
    <property type="protein sequence ID" value="CAE6745721.1"/>
    <property type="molecule type" value="Genomic_DNA"/>
</dbReference>
<feature type="coiled-coil region" evidence="1">
    <location>
        <begin position="562"/>
        <end position="589"/>
    </location>
</feature>
<sequence length="4212" mass="447722">MLEIDGVGMGVNWMRFLDETLDKPAPQVPQTQAQTGSQTPAIPPQITVQVDANSDPSKPTNEDISAANTLIQTLAAQYQPPPPDITVDDPTTKAAQAAIQDSQTQYDNAVANQQTKLNTLTNLQSDPTASAADLKNAQTDYDDAQTATTKAGRELEVTTDAGYMIAYAQQADSDKGAIAPAQTAADNAATALQKLMPGFDPKNPPPASACKTPEQLGAYDTWQKADASLAKANSRYSADVANSNLAYAQLQSHASDPDYSGAMNTSLTNLNNKLAPLGLEVSAPPAIDASTAQTNLSSAADDANYANACLSAASDASQVADVQQTFDAVSGKFGPTVMTTTVAQQQDLLTRAQTAAQTSGGYLQMLSANRQVDQDQTDYNNALSASNQWHKANPDSQIVDPQVDRDVGDAYAKLTADQTQAGLAHDSFVAAYGNSLASQYDDAANGLQNQYDHRTMCTVNDPTPLEIKGLKTVASALHAADGRLSDSVNDQATKLALNAAQSDQTGAKSTLQTVQQQYDAWNSQHGGAADGPFVNVAQHGGPGHVMLTSMGPYQINPYTQQLSDARAALDAANNKVNQLQLMSEGAHDQVLFDQFNASLSDNLLNPVTDSDKADYAKALDQFYESHRSELSQSMLGNASASTNKGQAYNFGAMSATDQKNLIGKALGLQTAQQPGTDGVQYDGDALKTINTVYGEIHKVGGNDAQVSILPIVYASKDSGMSTTALFKVTNKDGGDAHYVDDGGAKYSSIDDYINNNQLSSDGTVDIATGYNNGVLQVKSSAAHHDSFWESTLHTLGASNLNLGTLIGGIVLDVAGGVLDATGVGLPFGVSLNAIGTGMIYGASAAAVANSGYDLANRVDHDRTISPLDAGARADYINLIPVGAAGAAKAVTKFTGTELFAKGVTTLGADSGKAANVINKTVQFGAKASAFGGAVEAGGQLSYDVFTGHGNIAQDVSSLVMNVALVKGHDVLKATSTGIVRSRFDFAARTEDGQTNLTLGDQSVRVQRLAYTSTDALTLDRNIATLDGKTVKVGSDGTLQVGNKVLTYDGMPVRVLNRGNADGYTGRGKETGATAVLGDDGSISVVDPTKSGPLRQVKLTSYDTGERITVDESGGLELSDNLSLSRPGELKTPQEVAATVAQLAGRNTGASSSSEPVEPTAPRTTTAPASDTTDPLTRQATQNAETSLTQSTVSSAQSVSEGLRSSAEVRERSQQANEEAHLTDSANRRGSETNAIVWRRANDPLAGFGADEARPMTFQQRVAWTALNATEAPPLAPETDMGARGGQPLARAPLIEPRDYDGSTLYVVRNDAGKSNNTLLGPDGQPLAESEAAPAARLSAASVARPIVLIEGSEEAKIAPELANAWNEPVFVAPRNALASDGTIRGASGLIRFDPAPHGPADAQGLTLRESGLYVAGPEALADAQASRAADAPQTYRNGLYVPKDPSRTSDADAGAQAAGKPRDSQKPTDTEEADTDGIEFAHPEMEETAPAADNNKAGLLARLQMRFGGAPLPNEVSALAQQSGTLSQQLRMLNDEGWRVKVGREGRGSRIDAKKKRVTLDGGLREPGSMTYALAHEAKHAVEAIDGNGGLDYSGRSRFTRKALEAEARAQINAFEARYEIDMAGGGDIAAHVRLPDAIQREADAWTPSDDYTGTVERLTQAFADAPVSGTSGKTYAQFYNEAYDRSRPDSTGFPTRAARHMPAPQSHEPGESPVVPEPLPTTFEGLQAYGRALDAGLDRALARSPFESVTRLSFADELLDTEPHRLVLDDRFFMSRNDVGGEPIALPFSRPSEATRARAQQLADITGVHVFAPRIDAPTEWEMLTPGPIRSGLEGPVEFDAQSGTFHMTGPDGARRQIEPEAHLGQLRGIGAYKSALQLGDKTVVVYRELDPIERLEDEPDEPEVVDDPRDMIEKTRQLETLGAPYVARIDGVGRIYGHDALVMDSYRAADRPLTRETWLHGQRAPSTPVYDTSLFNAKSIESLGATRDWMIRRNVAIGDLQFLIGSDGTFFLADFESVTEGAQPRAASLKMIDDYIELAKARLTGVGTSDSTGRPDAPVTPVGTAQARTSERGDVSDTANAHSAAGTSGGTASFPERIEWTRARAYHASPFGADVPDLSALQREPSGRASKNEARDMIVVHAETAPDGTLLLDGMPVGARGFTLDLGRTFTGDDVRVILAARHASPQHAAELANLWQQPIYVPPAEAIAADGTLLDASALTRYDPAPFGAPNLGELAADEGGVYRDGDPARRLDAQQHAGAVLGYGAEKMVFELGHDAALGVFERGPLYDADFHRQAAEAELNALAVLRRFGLRTLSMSGPFSAFNRVAVLYRPLGIMHTHAIEDGELPARISREGLAHLQQIRDVVERHAIDIDFQAMITRDGDVLVSDPGEVGFNDRLRNLSTLDDIDAVRQSVQDGVDSGQIELAHPDAEEIAQPGAFSQKPSLITRIRMRFGGAPLPRAALDLIGHSELLTQQMRLWKQDGWKVVRGRAGEGSKVDAHNRRIVIDGKFQQAGAMVYVLAHEAGHAVEAIEGKLALDYGSAPAFAQSALRAEARAQLNAFAVRDEIKAGTDGRVDIGAQISLPDAIEREYGRTRADDPASLERLANAFGDVRTSLPGHPSYRVFYEQQVAEIANGVAPGAMPAPAPNAGTPNTPATTAAAQPPALTVEARAAAWLDEHDLRTLRRIDGAHVPQLEDLARRAGRGAHILVARHEARPAADAEHPQPRFVAALATDKHGKLTKPQAWGRNNVPRALTKALNQSASDAAAARAKYDFYVSPVTADELARFGGAAKIEASNDRQSWKVVASGKPIDLQLTQDVGALAEAPRFKRPKLAGQVADAQQKIYAVEDKTGKVLGYAERNALHQWVYHETTAVADTVIPEHELSAAFRRRAGRIPVGRAGRRGVSFIVSDREPAAVARVGGFEPTGKKDAVEPEKKPRRKAGDVGQLRLAQGSEGARNGASRVSTAAHKAVTLLRRQQALAQPTQPAGESNPLVELNLLPSPEKPLSVIDFSGQNALHLLRAIDQKSIGAEHYIYAYDTEGTIAETLGAPRGIIATRDSELRWFDNRDGASDVNEPGVSLDEMPVGRGTYGANIHFLLTRLKPDEFLEHTTPTRLATLNERAQLLKKQWKQADALGKNSPEFEGLATRIKDAYDGVKREVNELTQQLRAASKGSKGGNGGKKYTARAAAAASLRIEPYQPGLSTTTVVESNLRYGAAKLEHWFPELVRIKAYNERSREPANQRLQLNAAGRQTVMADPTMWRSLGNRHYVARDVPTTPSRFAPIPIRTWARRFGVANVADLRMIQMFGRSDPAVQDRIAPMPRAFALRDDPALMTAQIRRYGGVMPIVSLVVDPHSLAAALGQQHDPAFLREVRALGDQASARFDGEHGVIEPAAGSSGEALALDDLHHLHRWLDQAAEAGFAIRLETAPSRALVSGKDHRFQAGTNDTYHDFVRTFSALDNWAKDNPNSRAPTVMVTFHGWDSVPESVPGAGHVALLRAVLERPSLQWVHMGLSYGTHGADFVANQDLTTALAQLIVDYHGEPGKLARLHGADALTRVFERVSPQALADQHQLLFAEVERLGRAQGMTPEQLDTLHRQLYEGNTTALLNRARLATINHAGKGWTASGNAPRGRTEKLARAFSIRWKNEIGAHLSAPKVKTLSAKKAGTADPTEHWRAVVADPALHNDPSKPISAIRKAAAQLSSQPIAPEQRAEAELHALRVHARARGWRNRLRSGGLIAVGTPSALVLGGNSLNLLHTFGSEGLHHTATSLFVGTRAGRVFQALHQGAVASLKNGDPRVFDAVVGRLERGLRSQLGANSLDEARVKQLSVIAQEGRLKAGQLRAMNDAGQLSFDDTVTHTKAVAADMLAQMQGVVGGTSLKRLHHGSPRHAVGLIGRGAAIVGYSATIATNIATITAHHGVLAPVLTTLGASLGMTYTSLVYLSNAHEVNADKRSRVTRFVDAAGDYVTSAAGFASAIVQIGEGHPVLGGLAITSATILGAGRLHTQFPNATPGMERFPTVLALAPVGIFAGTLIQSFLSGGSSQNTQNPGNNPGNTQHLQQPGTSASPAPGLLPSGSPTAPSVSPTPGGGVTSTSASAPSSSKSASAPGSTSSAQPAPTGSPSATPSPNQPKKYFVVEGDSLWVIADRNRRSLLDAAHVSAADQQAMSRGRQDALAFDEVLQLNPSAAKRPASIDPGQMIIVG</sequence>
<feature type="region of interest" description="Disordered" evidence="2">
    <location>
        <begin position="1687"/>
        <end position="1717"/>
    </location>
</feature>
<feature type="region of interest" description="Disordered" evidence="2">
    <location>
        <begin position="4049"/>
        <end position="4142"/>
    </location>
</feature>
<feature type="compositionally biased region" description="Basic and acidic residues" evidence="2">
    <location>
        <begin position="1206"/>
        <end position="1230"/>
    </location>
</feature>
<feature type="compositionally biased region" description="Basic and acidic residues" evidence="2">
    <location>
        <begin position="2931"/>
        <end position="2941"/>
    </location>
</feature>
<feature type="domain" description="FHA" evidence="3">
    <location>
        <begin position="2166"/>
        <end position="2222"/>
    </location>
</feature>
<feature type="region of interest" description="Disordered" evidence="2">
    <location>
        <begin position="1144"/>
        <end position="1234"/>
    </location>
</feature>
<feature type="region of interest" description="Disordered" evidence="2">
    <location>
        <begin position="2926"/>
        <end position="2970"/>
    </location>
</feature>
<evidence type="ECO:0000313" key="5">
    <source>
        <dbReference type="Proteomes" id="UP000673821"/>
    </source>
</evidence>
<feature type="compositionally biased region" description="Low complexity" evidence="2">
    <location>
        <begin position="1159"/>
        <end position="1176"/>
    </location>
</feature>
<feature type="compositionally biased region" description="Low complexity" evidence="2">
    <location>
        <begin position="4074"/>
        <end position="4136"/>
    </location>
</feature>
<protein>
    <recommendedName>
        <fullName evidence="3">FHA domain-containing protein</fullName>
    </recommendedName>
</protein>
<dbReference type="Pfam" id="PF26324">
    <property type="entry name" value="HopBF1_kinase"/>
    <property type="match status" value="1"/>
</dbReference>
<dbReference type="InterPro" id="IPR000253">
    <property type="entry name" value="FHA_dom"/>
</dbReference>
<feature type="region of interest" description="Disordered" evidence="2">
    <location>
        <begin position="2048"/>
        <end position="2096"/>
    </location>
</feature>
<dbReference type="Gene3D" id="3.10.350.10">
    <property type="entry name" value="LysM domain"/>
    <property type="match status" value="1"/>
</dbReference>
<dbReference type="InterPro" id="IPR054555">
    <property type="entry name" value="T3SS_HopBF1-like"/>
</dbReference>
<dbReference type="PROSITE" id="PS50006">
    <property type="entry name" value="FHA_DOMAIN"/>
    <property type="match status" value="1"/>
</dbReference>
<feature type="region of interest" description="Disordered" evidence="2">
    <location>
        <begin position="1272"/>
        <end position="1294"/>
    </location>
</feature>
<evidence type="ECO:0000256" key="2">
    <source>
        <dbReference type="SAM" id="MobiDB-lite"/>
    </source>
</evidence>
<dbReference type="RefSeq" id="WP_200658647.1">
    <property type="nucleotide sequence ID" value="NZ_CAJNBH010000007.1"/>
</dbReference>
<reference evidence="4 5" key="1">
    <citation type="submission" date="2021-02" db="EMBL/GenBank/DDBJ databases">
        <authorList>
            <person name="Vanwijnsberghe S."/>
        </authorList>
    </citation>
    <scope>NUCLEOTIDE SEQUENCE [LARGE SCALE GENOMIC DNA]</scope>
    <source>
        <strain evidence="4 5">R-69776</strain>
    </source>
</reference>
<dbReference type="InterPro" id="IPR036779">
    <property type="entry name" value="LysM_dom_sf"/>
</dbReference>
<name>A0ABM8RCN3_9BURK</name>
<proteinExistence type="predicted"/>
<feature type="compositionally biased region" description="Low complexity" evidence="2">
    <location>
        <begin position="4049"/>
        <end position="4066"/>
    </location>
</feature>
<dbReference type="NCBIfam" id="NF012230">
    <property type="entry name" value="LWXIA_domain"/>
    <property type="match status" value="1"/>
</dbReference>
<feature type="region of interest" description="Disordered" evidence="2">
    <location>
        <begin position="1424"/>
        <end position="1474"/>
    </location>
</feature>
<evidence type="ECO:0000259" key="3">
    <source>
        <dbReference type="PROSITE" id="PS50006"/>
    </source>
</evidence>
<dbReference type="Proteomes" id="UP000673821">
    <property type="component" value="Unassembled WGS sequence"/>
</dbReference>
<feature type="compositionally biased region" description="Basic and acidic residues" evidence="2">
    <location>
        <begin position="1460"/>
        <end position="1469"/>
    </location>
</feature>
<gene>
    <name evidence="4" type="ORF">R69776_02673</name>
</gene>
<feature type="coiled-coil region" evidence="1">
    <location>
        <begin position="3152"/>
        <end position="3179"/>
    </location>
</feature>
<dbReference type="CDD" id="cd20900">
    <property type="entry name" value="HopBF1"/>
    <property type="match status" value="2"/>
</dbReference>
<feature type="compositionally biased region" description="Low complexity" evidence="2">
    <location>
        <begin position="1185"/>
        <end position="1199"/>
    </location>
</feature>
<keyword evidence="5" id="KW-1185">Reference proteome</keyword>
<feature type="compositionally biased region" description="Low complexity" evidence="2">
    <location>
        <begin position="2080"/>
        <end position="2095"/>
    </location>
</feature>
<evidence type="ECO:0000256" key="1">
    <source>
        <dbReference type="SAM" id="Coils"/>
    </source>
</evidence>
<feature type="region of interest" description="Disordered" evidence="2">
    <location>
        <begin position="1312"/>
        <end position="1331"/>
    </location>
</feature>